<comment type="caution">
    <text evidence="2">The sequence shown here is derived from an EMBL/GenBank/DDBJ whole genome shotgun (WGS) entry which is preliminary data.</text>
</comment>
<dbReference type="AlphaFoldDB" id="A0A7U7ES04"/>
<organism evidence="2 3">
    <name type="scientific">Zestomonas carbonaria</name>
    <dbReference type="NCBI Taxonomy" id="2762745"/>
    <lineage>
        <taxon>Bacteria</taxon>
        <taxon>Pseudomonadati</taxon>
        <taxon>Pseudomonadota</taxon>
        <taxon>Gammaproteobacteria</taxon>
        <taxon>Pseudomonadales</taxon>
        <taxon>Pseudomonadaceae</taxon>
        <taxon>Zestomonas</taxon>
    </lineage>
</organism>
<dbReference type="Proteomes" id="UP000583387">
    <property type="component" value="Unassembled WGS sequence"/>
</dbReference>
<evidence type="ECO:0000259" key="1">
    <source>
        <dbReference type="Pfam" id="PF13372"/>
    </source>
</evidence>
<name>A0A7U7ES04_9GAMM</name>
<reference evidence="2 3" key="1">
    <citation type="submission" date="2020-08" db="EMBL/GenBank/DDBJ databases">
        <authorList>
            <person name="Criscuolo A."/>
        </authorList>
    </citation>
    <scope>NUCLEOTIDE SEQUENCE [LARGE SCALE GENOMIC DNA]</scope>
    <source>
        <strain evidence="2">CIP111764</strain>
    </source>
</reference>
<dbReference type="InterPro" id="IPR025388">
    <property type="entry name" value="Alginate_export_dom"/>
</dbReference>
<evidence type="ECO:0000313" key="2">
    <source>
        <dbReference type="EMBL" id="CAD5110088.1"/>
    </source>
</evidence>
<dbReference type="InterPro" id="IPR053728">
    <property type="entry name" value="Alginate_Permeability_Chnl"/>
</dbReference>
<accession>A0A7U7ES04</accession>
<dbReference type="EMBL" id="CAJFCI010000080">
    <property type="protein sequence ID" value="CAD5110088.1"/>
    <property type="molecule type" value="Genomic_DNA"/>
</dbReference>
<evidence type="ECO:0000313" key="3">
    <source>
        <dbReference type="Proteomes" id="UP000583387"/>
    </source>
</evidence>
<protein>
    <recommendedName>
        <fullName evidence="1">Alginate export domain-containing protein</fullName>
    </recommendedName>
</protein>
<keyword evidence="3" id="KW-1185">Reference proteome</keyword>
<dbReference type="Gene3D" id="2.40.160.100">
    <property type="match status" value="1"/>
</dbReference>
<dbReference type="Pfam" id="PF13372">
    <property type="entry name" value="Alginate_exp"/>
    <property type="match status" value="1"/>
</dbReference>
<proteinExistence type="predicted"/>
<feature type="domain" description="Alginate export" evidence="1">
    <location>
        <begin position="93"/>
        <end position="479"/>
    </location>
</feature>
<gene>
    <name evidence="2" type="ORF">PSEWESI4_04404</name>
</gene>
<dbReference type="RefSeq" id="WP_235978988.1">
    <property type="nucleotide sequence ID" value="NZ_CAJFCI010000080.1"/>
</dbReference>
<sequence length="488" mass="54133">MLMPIDYRPRAASTMPARGWSSTWTALCLCPLLPLLPNEVALADGVRSPLEQSRPLRPGAPRPLEDYRFLDDPAKRDDPFDAFRYHRLSDSAWLQFGGELRYRADSVDRPFFNLRGVGHEDYLQQRAQLHSDLHLLDGAMRVFVQLEDTRSWHKELRAPTDQSRSEIHQAFVDGNWGLGRAGNVTARVGRQEMAYGSSSFVSYRESPNLRYSFDGVHLSWAGPAGHKADVFAVRPVELRADGSFNDGTDNAKTFYGLYASLPLAPERGLDLYGFSLETSDRRLAGVFGDEKRHTLGARLFGKHQGWDWSWDLAGQVGHLGDARIRAWALSSDSGYTWDAEGRPRLGMRIDMASGDDDPGDDRVGTFDPLFPRNQVYGEASLTTLANAVVVGPTIGYSPHPRLRVEPAVLGVWKHKSADGVYFTGMNMAPGTAGTGKRAGTVYKTNLRWLVTPNLTVDLDGLFYDVGTAITEAGGEDTAFLSVRGTFRF</sequence>